<dbReference type="OrthoDB" id="943692at2"/>
<accession>A0A378TMD1</accession>
<gene>
    <name evidence="6" type="primary">mmsB_2</name>
    <name evidence="6" type="ORF">NCTC10821_05514</name>
</gene>
<proteinExistence type="inferred from homology"/>
<evidence type="ECO:0000256" key="1">
    <source>
        <dbReference type="ARBA" id="ARBA00009080"/>
    </source>
</evidence>
<feature type="active site" evidence="3">
    <location>
        <position position="164"/>
    </location>
</feature>
<dbReference type="GO" id="GO:0050661">
    <property type="term" value="F:NADP binding"/>
    <property type="evidence" value="ECO:0007669"/>
    <property type="project" value="InterPro"/>
</dbReference>
<dbReference type="Pfam" id="PF09130">
    <property type="entry name" value="DUF1932"/>
    <property type="match status" value="1"/>
</dbReference>
<evidence type="ECO:0000256" key="3">
    <source>
        <dbReference type="PIRSR" id="PIRSR000103-1"/>
    </source>
</evidence>
<keyword evidence="2 6" id="KW-0560">Oxidoreductase</keyword>
<evidence type="ECO:0000256" key="2">
    <source>
        <dbReference type="ARBA" id="ARBA00023002"/>
    </source>
</evidence>
<dbReference type="EMBL" id="UGQT01000001">
    <property type="protein sequence ID" value="STZ61952.1"/>
    <property type="molecule type" value="Genomic_DNA"/>
</dbReference>
<reference evidence="6 7" key="1">
    <citation type="submission" date="2018-06" db="EMBL/GenBank/DDBJ databases">
        <authorList>
            <consortium name="Pathogen Informatics"/>
            <person name="Doyle S."/>
        </authorList>
    </citation>
    <scope>NUCLEOTIDE SEQUENCE [LARGE SCALE GENOMIC DNA]</scope>
    <source>
        <strain evidence="6 7">NCTC10821</strain>
    </source>
</reference>
<protein>
    <submittedName>
        <fullName evidence="6">3-hydroxyisobutyrate dehydrogenase, MmsB</fullName>
        <ecNumber evidence="6">1.1.1.31</ecNumber>
    </submittedName>
</protein>
<dbReference type="Gene3D" id="1.10.1040.10">
    <property type="entry name" value="N-(1-d-carboxylethyl)-l-norvaline Dehydrogenase, domain 2"/>
    <property type="match status" value="1"/>
</dbReference>
<dbReference type="InterPro" id="IPR015814">
    <property type="entry name" value="Pgluconate_DH_NAD-bd_C"/>
</dbReference>
<dbReference type="RefSeq" id="WP_115280755.1">
    <property type="nucleotide sequence ID" value="NZ_AP022600.1"/>
</dbReference>
<dbReference type="PIRSF" id="PIRSF000103">
    <property type="entry name" value="HIBADH"/>
    <property type="match status" value="1"/>
</dbReference>
<feature type="domain" description="Phosphogluconate dehydrogenase NAD-binding putative C-terminal" evidence="5">
    <location>
        <begin position="187"/>
        <end position="255"/>
    </location>
</feature>
<dbReference type="SUPFAM" id="SSF48179">
    <property type="entry name" value="6-phosphogluconate dehydrogenase C-terminal domain-like"/>
    <property type="match status" value="1"/>
</dbReference>
<evidence type="ECO:0000259" key="5">
    <source>
        <dbReference type="Pfam" id="PF09130"/>
    </source>
</evidence>
<dbReference type="InterPro" id="IPR008927">
    <property type="entry name" value="6-PGluconate_DH-like_C_sf"/>
</dbReference>
<dbReference type="InterPro" id="IPR036291">
    <property type="entry name" value="NAD(P)-bd_dom_sf"/>
</dbReference>
<organism evidence="6 7">
    <name type="scientific">Mycolicibacterium tokaiense</name>
    <dbReference type="NCBI Taxonomy" id="39695"/>
    <lineage>
        <taxon>Bacteria</taxon>
        <taxon>Bacillati</taxon>
        <taxon>Actinomycetota</taxon>
        <taxon>Actinomycetes</taxon>
        <taxon>Mycobacteriales</taxon>
        <taxon>Mycobacteriaceae</taxon>
        <taxon>Mycolicibacterium</taxon>
    </lineage>
</organism>
<dbReference type="Proteomes" id="UP000254978">
    <property type="component" value="Unassembled WGS sequence"/>
</dbReference>
<evidence type="ECO:0000313" key="6">
    <source>
        <dbReference type="EMBL" id="STZ61952.1"/>
    </source>
</evidence>
<dbReference type="InterPro" id="IPR015815">
    <property type="entry name" value="HIBADH-related"/>
</dbReference>
<dbReference type="PANTHER" id="PTHR43060">
    <property type="entry name" value="3-HYDROXYISOBUTYRATE DEHYDROGENASE-LIKE 1, MITOCHONDRIAL-RELATED"/>
    <property type="match status" value="1"/>
</dbReference>
<dbReference type="InterPro" id="IPR006115">
    <property type="entry name" value="6PGDH_NADP-bd"/>
</dbReference>
<dbReference type="SUPFAM" id="SSF51735">
    <property type="entry name" value="NAD(P)-binding Rossmann-fold domains"/>
    <property type="match status" value="1"/>
</dbReference>
<sequence>MTQPGRVAVIGLGEAGAKYATATVEQGFSVTAFDPAPTATPSGVARAATAAEAVRDADVVLVLTGARASRPVAESVAAALRPGTCYADFTSSSPSAMREVAALMEQHGARFCDVAILGPVSWHGARTPLMLAGAGAARVAELAAGWQAPTEIVDGEPGSAMAHKLLRSVLMKGLAGVVTEAVTAGAAAGYESWIRQQIAAQLAGDGHAVIDRLLTGTRTHAERRAHEMQDTAAYLDELGVPAELTTATATALRRIADEERAAAAQA</sequence>
<dbReference type="EC" id="1.1.1.31" evidence="6"/>
<dbReference type="Pfam" id="PF03446">
    <property type="entry name" value="NAD_binding_2"/>
    <property type="match status" value="1"/>
</dbReference>
<keyword evidence="7" id="KW-1185">Reference proteome</keyword>
<feature type="domain" description="6-phosphogluconate dehydrogenase NADP-binding" evidence="4">
    <location>
        <begin position="6"/>
        <end position="133"/>
    </location>
</feature>
<dbReference type="AlphaFoldDB" id="A0A378TMD1"/>
<evidence type="ECO:0000259" key="4">
    <source>
        <dbReference type="Pfam" id="PF03446"/>
    </source>
</evidence>
<dbReference type="Gene3D" id="3.40.50.720">
    <property type="entry name" value="NAD(P)-binding Rossmann-like Domain"/>
    <property type="match status" value="1"/>
</dbReference>
<comment type="similarity">
    <text evidence="1">Belongs to the HIBADH-related family.</text>
</comment>
<dbReference type="GO" id="GO:0008442">
    <property type="term" value="F:3-hydroxyisobutyrate dehydrogenase activity"/>
    <property type="evidence" value="ECO:0007669"/>
    <property type="project" value="UniProtKB-EC"/>
</dbReference>
<dbReference type="InterPro" id="IPR013328">
    <property type="entry name" value="6PGD_dom2"/>
</dbReference>
<evidence type="ECO:0000313" key="7">
    <source>
        <dbReference type="Proteomes" id="UP000254978"/>
    </source>
</evidence>
<name>A0A378TMD1_9MYCO</name>